<accession>A0A426DRE5</accession>
<protein>
    <submittedName>
        <fullName evidence="2">Nucleotidyltransferase domain-containing protein</fullName>
    </submittedName>
</protein>
<sequence length="97" mass="11100">MDLPEPILAGLQAMGKEFDLNRIILFGSRARCTNGERSDMDLALYVKDTKQYYNILDYTEEMETLLMFDIVDLNGSAVSSDLLDEIRRDGVILYEKV</sequence>
<dbReference type="InterPro" id="IPR043519">
    <property type="entry name" value="NT_sf"/>
</dbReference>
<keyword evidence="3" id="KW-1185">Reference proteome</keyword>
<evidence type="ECO:0000313" key="2">
    <source>
        <dbReference type="EMBL" id="RRK35355.1"/>
    </source>
</evidence>
<dbReference type="AlphaFoldDB" id="A0A426DRE5"/>
<dbReference type="EMBL" id="RHJS01000002">
    <property type="protein sequence ID" value="RRK35355.1"/>
    <property type="molecule type" value="Genomic_DNA"/>
</dbReference>
<dbReference type="CDD" id="cd05403">
    <property type="entry name" value="NT_KNTase_like"/>
    <property type="match status" value="1"/>
</dbReference>
<reference evidence="2" key="1">
    <citation type="submission" date="2018-10" db="EMBL/GenBank/DDBJ databases">
        <title>Schaedlerella arabinophila gen. nov. sp. nov., isolated from the mouse intestinal tract and comparative analysis with the genome of the closely related altered Schaedler flora strain ASF502.</title>
        <authorList>
            <person name="Miyake S."/>
            <person name="Soh M."/>
            <person name="Seedorf H."/>
        </authorList>
    </citation>
    <scope>NUCLEOTIDE SEQUENCE [LARGE SCALE GENOMIC DNA]</scope>
    <source>
        <strain evidence="2">DSM 106076</strain>
    </source>
</reference>
<organism evidence="2 3">
    <name type="scientific">Schaedlerella arabinosiphila</name>
    <dbReference type="NCBI Taxonomy" id="2044587"/>
    <lineage>
        <taxon>Bacteria</taxon>
        <taxon>Bacillati</taxon>
        <taxon>Bacillota</taxon>
        <taxon>Clostridia</taxon>
        <taxon>Lachnospirales</taxon>
        <taxon>Lachnospiraceae</taxon>
        <taxon>Schaedlerella</taxon>
    </lineage>
</organism>
<dbReference type="Proteomes" id="UP000274920">
    <property type="component" value="Unassembled WGS sequence"/>
</dbReference>
<dbReference type="InterPro" id="IPR041633">
    <property type="entry name" value="Polbeta"/>
</dbReference>
<name>A0A426DRE5_9FIRM</name>
<evidence type="ECO:0000259" key="1">
    <source>
        <dbReference type="Pfam" id="PF18765"/>
    </source>
</evidence>
<proteinExistence type="predicted"/>
<gene>
    <name evidence="2" type="ORF">EBB54_14250</name>
</gene>
<dbReference type="Gene3D" id="3.30.460.10">
    <property type="entry name" value="Beta Polymerase, domain 2"/>
    <property type="match status" value="1"/>
</dbReference>
<feature type="domain" description="Polymerase beta nucleotidyltransferase" evidence="1">
    <location>
        <begin position="16"/>
        <end position="96"/>
    </location>
</feature>
<dbReference type="SUPFAM" id="SSF81301">
    <property type="entry name" value="Nucleotidyltransferase"/>
    <property type="match status" value="1"/>
</dbReference>
<dbReference type="Pfam" id="PF18765">
    <property type="entry name" value="Polbeta"/>
    <property type="match status" value="1"/>
</dbReference>
<comment type="caution">
    <text evidence="2">The sequence shown here is derived from an EMBL/GenBank/DDBJ whole genome shotgun (WGS) entry which is preliminary data.</text>
</comment>
<dbReference type="GO" id="GO:0016740">
    <property type="term" value="F:transferase activity"/>
    <property type="evidence" value="ECO:0007669"/>
    <property type="project" value="UniProtKB-KW"/>
</dbReference>
<evidence type="ECO:0000313" key="3">
    <source>
        <dbReference type="Proteomes" id="UP000274920"/>
    </source>
</evidence>
<keyword evidence="2" id="KW-0808">Transferase</keyword>